<name>A0A4R5NF73_9LACO</name>
<organism evidence="1 2">
    <name type="scientific">Secundilactobacillus malefermentans</name>
    <dbReference type="NCBI Taxonomy" id="176292"/>
    <lineage>
        <taxon>Bacteria</taxon>
        <taxon>Bacillati</taxon>
        <taxon>Bacillota</taxon>
        <taxon>Bacilli</taxon>
        <taxon>Lactobacillales</taxon>
        <taxon>Lactobacillaceae</taxon>
        <taxon>Secundilactobacillus</taxon>
    </lineage>
</organism>
<keyword evidence="2" id="KW-1185">Reference proteome</keyword>
<evidence type="ECO:0000313" key="2">
    <source>
        <dbReference type="Proteomes" id="UP000294854"/>
    </source>
</evidence>
<dbReference type="AlphaFoldDB" id="A0A4R5NF73"/>
<protein>
    <submittedName>
        <fullName evidence="1">Uncharacterized protein</fullName>
    </submittedName>
</protein>
<dbReference type="EMBL" id="PUFO01000099">
    <property type="protein sequence ID" value="TDG72414.1"/>
    <property type="molecule type" value="Genomic_DNA"/>
</dbReference>
<proteinExistence type="predicted"/>
<dbReference type="Proteomes" id="UP000294854">
    <property type="component" value="Unassembled WGS sequence"/>
</dbReference>
<sequence>MVKLHEENKIQLLKNHIRINDGGVNWIVPLQLIKVIARLRKSKKMKHLWNRLRICLPRCLENSPRVRNK</sequence>
<evidence type="ECO:0000313" key="1">
    <source>
        <dbReference type="EMBL" id="TDG72414.1"/>
    </source>
</evidence>
<comment type="caution">
    <text evidence="1">The sequence shown here is derived from an EMBL/GenBank/DDBJ whole genome shotgun (WGS) entry which is preliminary data.</text>
</comment>
<gene>
    <name evidence="1" type="ORF">C5L31_001113</name>
</gene>
<reference evidence="1 2" key="1">
    <citation type="journal article" date="2019" name="Appl. Microbiol. Biotechnol.">
        <title>Uncovering carbohydrate metabolism through a genotype-phenotype association study of 56 lactic acid bacteria genomes.</title>
        <authorList>
            <person name="Buron-Moles G."/>
            <person name="Chailyan A."/>
            <person name="Dolejs I."/>
            <person name="Forster J."/>
            <person name="Miks M.H."/>
        </authorList>
    </citation>
    <scope>NUCLEOTIDE SEQUENCE [LARGE SCALE GENOMIC DNA]</scope>
    <source>
        <strain evidence="1 2">ATCC 49373</strain>
    </source>
</reference>
<accession>A0A4R5NF73</accession>